<dbReference type="Proteomes" id="UP000317494">
    <property type="component" value="Unassembled WGS sequence"/>
</dbReference>
<feature type="compositionally biased region" description="Basic and acidic residues" evidence="1">
    <location>
        <begin position="473"/>
        <end position="484"/>
    </location>
</feature>
<evidence type="ECO:0000313" key="2">
    <source>
        <dbReference type="EMBL" id="TPX54534.1"/>
    </source>
</evidence>
<name>A0A507DS24_9FUNG</name>
<feature type="compositionally biased region" description="Polar residues" evidence="1">
    <location>
        <begin position="686"/>
        <end position="703"/>
    </location>
</feature>
<feature type="compositionally biased region" description="Polar residues" evidence="1">
    <location>
        <begin position="315"/>
        <end position="324"/>
    </location>
</feature>
<organism evidence="2 3">
    <name type="scientific">Synchytrium endobioticum</name>
    <dbReference type="NCBI Taxonomy" id="286115"/>
    <lineage>
        <taxon>Eukaryota</taxon>
        <taxon>Fungi</taxon>
        <taxon>Fungi incertae sedis</taxon>
        <taxon>Chytridiomycota</taxon>
        <taxon>Chytridiomycota incertae sedis</taxon>
        <taxon>Chytridiomycetes</taxon>
        <taxon>Synchytriales</taxon>
        <taxon>Synchytriaceae</taxon>
        <taxon>Synchytrium</taxon>
    </lineage>
</organism>
<dbReference type="VEuPathDB" id="FungiDB:SeMB42_g00238"/>
<sequence length="851" mass="93243">MAAGARCIPEKMSASETEELPLLDSTEEVSLPPSKPKIVPNKSLNLKFGSTTSTTATSKPKLNKPNKRLDGSDGDYVPATSSSRLKTEGGNLSAPPTGINRGSPPSAKDDDSITQNDTETRSAVSDSTNSRSVRRSRTQGSSTPDDDSEITDASAPGNPPMTPWDKFHEAYVIKLYDTYGLDTKSRPVYVRKFRTDDITLEMSEMMFKIPEEPPLKRRMFDTMDLDIPGSIKAASDDLNGNSTTISSADPPKTVHDITSACFAPSRSRVSFKIPVPSNVTSTTSLVSVTKQSKDPRNDRYIATNTPFQELPAPPSSTSKGTQKQVSRRLGTLRAHSSMYNVDADDRPSVKTVSISAPVSSNKALPTSDALPSNRPVRNPTQDDNDCDFTKSEVTQPITDSQATTTYKKQKSPIYSKTFSSTVLETHATSFRSDPSHSRADVVLINSDGEKDERPTTKKYRCGNKTKGKQPVGTHKEAMHIKDEDVHEIDDVEMGPQRSPPSGSKRKPERMPTMEETTDATSYADDITVERQQKSQKTSVQHASARNPSRTQLVDPGIENVDENDTSIKTFTSDIGRNTTQQQQNATADCPVCGESIPLQTAERHVEDCLSNQFIKEDRQKQRSLRSKQTGGIKRTNDEAFHGQFNYATKGRSVDGVDENGHDSYDPKKSDDANCIRDDDGLEGAKNTHNSSETLMNPQNDHLSTPLNITLLKDMPEDIRRMYMEGVNGGNAKSNSKARRGGKGKDRAGRDVGDRPSTDSRGGDDGQCNNGAATGAQRYFKRRGTCRRKGSAGNGRRIASMPIPNEAAAQDRPRPLKRHSPHYDHYANLNSNQPDFDEVGIRIESATGVQGF</sequence>
<dbReference type="Gene3D" id="3.30.160.60">
    <property type="entry name" value="Classic Zinc Finger"/>
    <property type="match status" value="1"/>
</dbReference>
<comment type="caution">
    <text evidence="2">The sequence shown here is derived from an EMBL/GenBank/DDBJ whole genome shotgun (WGS) entry which is preliminary data.</text>
</comment>
<feature type="compositionally biased region" description="Polar residues" evidence="1">
    <location>
        <begin position="391"/>
        <end position="404"/>
    </location>
</feature>
<feature type="region of interest" description="Disordered" evidence="1">
    <location>
        <begin position="1"/>
        <end position="164"/>
    </location>
</feature>
<feature type="compositionally biased region" description="Polar residues" evidence="1">
    <location>
        <begin position="113"/>
        <end position="123"/>
    </location>
</feature>
<feature type="region of interest" description="Disordered" evidence="1">
    <location>
        <begin position="355"/>
        <end position="404"/>
    </location>
</feature>
<evidence type="ECO:0008006" key="4">
    <source>
        <dbReference type="Google" id="ProtNLM"/>
    </source>
</evidence>
<accession>A0A507DS24</accession>
<evidence type="ECO:0000313" key="3">
    <source>
        <dbReference type="Proteomes" id="UP000317494"/>
    </source>
</evidence>
<feature type="compositionally biased region" description="Basic and acidic residues" evidence="1">
    <location>
        <begin position="742"/>
        <end position="763"/>
    </location>
</feature>
<feature type="region of interest" description="Disordered" evidence="1">
    <location>
        <begin position="725"/>
        <end position="835"/>
    </location>
</feature>
<feature type="compositionally biased region" description="Acidic residues" evidence="1">
    <location>
        <begin position="16"/>
        <end position="27"/>
    </location>
</feature>
<feature type="region of interest" description="Disordered" evidence="1">
    <location>
        <begin position="304"/>
        <end position="325"/>
    </location>
</feature>
<proteinExistence type="predicted"/>
<feature type="compositionally biased region" description="Basic residues" evidence="1">
    <location>
        <begin position="778"/>
        <end position="789"/>
    </location>
</feature>
<feature type="compositionally biased region" description="Basic residues" evidence="1">
    <location>
        <begin position="456"/>
        <end position="467"/>
    </location>
</feature>
<reference evidence="2 3" key="1">
    <citation type="journal article" date="2019" name="Sci. Rep.">
        <title>Comparative genomics of chytrid fungi reveal insights into the obligate biotrophic and pathogenic lifestyle of Synchytrium endobioticum.</title>
        <authorList>
            <person name="van de Vossenberg B.T.L.H."/>
            <person name="Warris S."/>
            <person name="Nguyen H.D.T."/>
            <person name="van Gent-Pelzer M.P.E."/>
            <person name="Joly D.L."/>
            <person name="van de Geest H.C."/>
            <person name="Bonants P.J.M."/>
            <person name="Smith D.S."/>
            <person name="Levesque C.A."/>
            <person name="van der Lee T.A.J."/>
        </authorList>
    </citation>
    <scope>NUCLEOTIDE SEQUENCE [LARGE SCALE GENOMIC DNA]</scope>
    <source>
        <strain evidence="2 3">MB42</strain>
    </source>
</reference>
<protein>
    <recommendedName>
        <fullName evidence="4">UBZ4-type domain-containing protein</fullName>
    </recommendedName>
</protein>
<feature type="region of interest" description="Disordered" evidence="1">
    <location>
        <begin position="444"/>
        <end position="562"/>
    </location>
</feature>
<feature type="region of interest" description="Disordered" evidence="1">
    <location>
        <begin position="649"/>
        <end position="703"/>
    </location>
</feature>
<gene>
    <name evidence="2" type="ORF">SeMB42_g00238</name>
</gene>
<dbReference type="AlphaFoldDB" id="A0A507DS24"/>
<dbReference type="EMBL" id="QEAN01000004">
    <property type="protein sequence ID" value="TPX54534.1"/>
    <property type="molecule type" value="Genomic_DNA"/>
</dbReference>
<feature type="compositionally biased region" description="Polar residues" evidence="1">
    <location>
        <begin position="534"/>
        <end position="551"/>
    </location>
</feature>
<evidence type="ECO:0000256" key="1">
    <source>
        <dbReference type="SAM" id="MobiDB-lite"/>
    </source>
</evidence>
<feature type="compositionally biased region" description="Polar residues" evidence="1">
    <location>
        <begin position="355"/>
        <end position="364"/>
    </location>
</feature>
<feature type="compositionally biased region" description="Basic and acidic residues" evidence="1">
    <location>
        <begin position="651"/>
        <end position="678"/>
    </location>
</feature>
<keyword evidence="3" id="KW-1185">Reference proteome</keyword>